<feature type="domain" description="Beta-ketoacyl-[acyl-carrier-protein] synthase III C-terminal" evidence="15">
    <location>
        <begin position="238"/>
        <end position="325"/>
    </location>
</feature>
<dbReference type="PANTHER" id="PTHR43091:SF1">
    <property type="entry name" value="BETA-KETOACYL-[ACYL-CARRIER-PROTEIN] SYNTHASE III, CHLOROPLASTIC"/>
    <property type="match status" value="1"/>
</dbReference>
<evidence type="ECO:0000256" key="11">
    <source>
        <dbReference type="ARBA" id="ARBA00052407"/>
    </source>
</evidence>
<dbReference type="FunFam" id="3.40.47.10:FF:000004">
    <property type="entry name" value="3-oxoacyl-[acyl-carrier-protein] synthase 3"/>
    <property type="match status" value="1"/>
</dbReference>
<protein>
    <recommendedName>
        <fullName evidence="14">Beta-ketoacyl-[acyl-carrier-protein] synthase III</fullName>
        <shortName evidence="14">Beta-ketoacyl-ACP synthase III</shortName>
        <shortName evidence="14">KAS III</shortName>
        <ecNumber evidence="14">2.3.1.180</ecNumber>
    </recommendedName>
    <alternativeName>
        <fullName evidence="14">3-oxoacyl-[acyl-carrier-protein] synthase 3</fullName>
    </alternativeName>
    <alternativeName>
        <fullName evidence="14">3-oxoacyl-[acyl-carrier-protein] synthase III</fullName>
    </alternativeName>
</protein>
<dbReference type="InterPro" id="IPR013747">
    <property type="entry name" value="ACP_syn_III_C"/>
</dbReference>
<keyword evidence="7 14" id="KW-0275">Fatty acid biosynthesis</keyword>
<evidence type="ECO:0000256" key="1">
    <source>
        <dbReference type="ARBA" id="ARBA00005194"/>
    </source>
</evidence>
<feature type="active site" evidence="14">
    <location>
        <position position="282"/>
    </location>
</feature>
<organism evidence="17 18">
    <name type="scientific">[Ruminococcus] lactaris ATCC 29176</name>
    <dbReference type="NCBI Taxonomy" id="471875"/>
    <lineage>
        <taxon>Bacteria</taxon>
        <taxon>Bacillati</taxon>
        <taxon>Bacillota</taxon>
        <taxon>Clostridia</taxon>
        <taxon>Lachnospirales</taxon>
        <taxon>Lachnospiraceae</taxon>
        <taxon>Mediterraneibacter</taxon>
    </lineage>
</organism>
<dbReference type="Gene3D" id="3.40.47.10">
    <property type="match status" value="1"/>
</dbReference>
<gene>
    <name evidence="14" type="primary">fabH</name>
    <name evidence="17" type="synonym">fabHA</name>
    <name evidence="17" type="ORF">RUMLAC_02528</name>
</gene>
<dbReference type="CDD" id="cd00830">
    <property type="entry name" value="KAS_III"/>
    <property type="match status" value="1"/>
</dbReference>
<comment type="subcellular location">
    <subcellularLocation>
        <location evidence="14">Cytoplasm</location>
    </subcellularLocation>
</comment>
<comment type="catalytic activity">
    <reaction evidence="11">
        <text>(2S)-2-methylbutanoyl-CoA + malonyl-[ACP] + H(+) = (4S)-4-methyl-3-oxohexanoyl-[ACP] + CO2 + CoA</text>
        <dbReference type="Rhea" id="RHEA:42276"/>
        <dbReference type="Rhea" id="RHEA-COMP:9623"/>
        <dbReference type="Rhea" id="RHEA-COMP:17148"/>
        <dbReference type="ChEBI" id="CHEBI:15378"/>
        <dbReference type="ChEBI" id="CHEBI:16526"/>
        <dbReference type="ChEBI" id="CHEBI:57287"/>
        <dbReference type="ChEBI" id="CHEBI:78449"/>
        <dbReference type="ChEBI" id="CHEBI:88166"/>
        <dbReference type="ChEBI" id="CHEBI:167462"/>
        <dbReference type="EC" id="2.3.1.300"/>
    </reaction>
    <physiologicalReaction direction="left-to-right" evidence="11">
        <dbReference type="Rhea" id="RHEA:42277"/>
    </physiologicalReaction>
</comment>
<comment type="domain">
    <text evidence="14">The last Arg residue of the ACP-binding site is essential for the weak association between ACP/AcpP and FabH.</text>
</comment>
<dbReference type="NCBIfam" id="TIGR00747">
    <property type="entry name" value="fabH"/>
    <property type="match status" value="1"/>
</dbReference>
<comment type="function">
    <text evidence="14">Catalyzes the condensation reaction of fatty acid synthesis by the addition to an acyl acceptor of two carbons from malonyl-ACP. Catalyzes the first condensation reaction which initiates fatty acid synthesis and may therefore play a role in governing the total rate of fatty acid production. Possesses both acetoacetyl-ACP synthase and acetyl transacylase activities. Its substrate specificity determines the biosynthesis of branched-chain and/or straight-chain of fatty acids.</text>
</comment>
<keyword evidence="14" id="KW-0963">Cytoplasm</keyword>
<feature type="active site" evidence="14">
    <location>
        <position position="129"/>
    </location>
</feature>
<evidence type="ECO:0000256" key="8">
    <source>
        <dbReference type="ARBA" id="ARBA00023268"/>
    </source>
</evidence>
<dbReference type="GO" id="GO:0005737">
    <property type="term" value="C:cytoplasm"/>
    <property type="evidence" value="ECO:0007669"/>
    <property type="project" value="UniProtKB-SubCell"/>
</dbReference>
<evidence type="ECO:0000256" key="14">
    <source>
        <dbReference type="HAMAP-Rule" id="MF_01815"/>
    </source>
</evidence>
<comment type="subunit">
    <text evidence="14">Homodimer.</text>
</comment>
<dbReference type="Pfam" id="PF08545">
    <property type="entry name" value="ACP_syn_III"/>
    <property type="match status" value="1"/>
</dbReference>
<keyword evidence="6 14" id="KW-0443">Lipid metabolism</keyword>
<dbReference type="HAMAP" id="MF_01815">
    <property type="entry name" value="FabH"/>
    <property type="match status" value="1"/>
</dbReference>
<evidence type="ECO:0000256" key="7">
    <source>
        <dbReference type="ARBA" id="ARBA00023160"/>
    </source>
</evidence>
<keyword evidence="18" id="KW-1185">Reference proteome</keyword>
<dbReference type="Proteomes" id="UP000003254">
    <property type="component" value="Unassembled WGS sequence"/>
</dbReference>
<evidence type="ECO:0000256" key="5">
    <source>
        <dbReference type="ARBA" id="ARBA00022832"/>
    </source>
</evidence>
<sequence length="325" mass="35625">MKVKVFKTQIILKELEKKMIGKICGTGSYLPDYIIDNFKLAESVDTSDEWIQERTGIRQRHIAKKETTSYMASMAALKALENAGTEPEEIDMILVATSSSETVYPCTACEVQKMTGAVNAVGYDVNAACSGFVIAFHTAQAYIHSGICRTVLVIGAERMSRMVDWSDRGTCILFGDGAGAVVVKAEEKGYCHMAAHSDGTKGEALVGSTKSFLKMNGQEVFKFAVRKVPELILELTGEAGIRPEEIDHIVLHQANQRIIEAVARRLNLKDSKFPVNLDKYANTSAASIPVLLDEMNRMKILKQGQSMLLAGFGAGLTWAGCLFEW</sequence>
<keyword evidence="4 14" id="KW-0808">Transferase</keyword>
<keyword evidence="3 14" id="KW-0444">Lipid biosynthesis</keyword>
<dbReference type="GO" id="GO:0004315">
    <property type="term" value="F:3-oxoacyl-[acyl-carrier-protein] synthase activity"/>
    <property type="evidence" value="ECO:0007669"/>
    <property type="project" value="InterPro"/>
</dbReference>
<evidence type="ECO:0000259" key="15">
    <source>
        <dbReference type="Pfam" id="PF08541"/>
    </source>
</evidence>
<dbReference type="Pfam" id="PF08541">
    <property type="entry name" value="ACP_syn_III_C"/>
    <property type="match status" value="1"/>
</dbReference>
<reference evidence="17 18" key="1">
    <citation type="submission" date="2008-08" db="EMBL/GenBank/DDBJ databases">
        <title>Draft genome sequence of Ruminococcus lactaris ATCC 29176.</title>
        <authorList>
            <person name="Sudarsanam P."/>
            <person name="Ley R."/>
            <person name="Guruge J."/>
            <person name="Turnbaugh P.J."/>
            <person name="Mahowald M."/>
            <person name="Liep D."/>
            <person name="Gordon J."/>
        </authorList>
    </citation>
    <scope>NUCLEOTIDE SEQUENCE [LARGE SCALE GENOMIC DNA]</scope>
    <source>
        <strain evidence="17 18">ATCC 29176</strain>
    </source>
</reference>
<accession>B5CSU4</accession>
<reference evidence="17 18" key="2">
    <citation type="submission" date="2008-08" db="EMBL/GenBank/DDBJ databases">
        <authorList>
            <person name="Fulton L."/>
            <person name="Clifton S."/>
            <person name="Fulton B."/>
            <person name="Xu J."/>
            <person name="Minx P."/>
            <person name="Pepin K.H."/>
            <person name="Johnson M."/>
            <person name="Bhonagiri V."/>
            <person name="Nash W.E."/>
            <person name="Mardis E.R."/>
            <person name="Wilson R.K."/>
        </authorList>
    </citation>
    <scope>NUCLEOTIDE SEQUENCE [LARGE SCALE GENOMIC DNA]</scope>
    <source>
        <strain evidence="17 18">ATCC 29176</strain>
    </source>
</reference>
<evidence type="ECO:0000256" key="4">
    <source>
        <dbReference type="ARBA" id="ARBA00022679"/>
    </source>
</evidence>
<evidence type="ECO:0000256" key="12">
    <source>
        <dbReference type="ARBA" id="ARBA00052467"/>
    </source>
</evidence>
<evidence type="ECO:0000256" key="2">
    <source>
        <dbReference type="ARBA" id="ARBA00008642"/>
    </source>
</evidence>
<comment type="caution">
    <text evidence="17">The sequence shown here is derived from an EMBL/GenBank/DDBJ whole genome shotgun (WGS) entry which is preliminary data.</text>
</comment>
<dbReference type="InterPro" id="IPR016039">
    <property type="entry name" value="Thiolase-like"/>
</dbReference>
<feature type="active site" evidence="14">
    <location>
        <position position="252"/>
    </location>
</feature>
<dbReference type="HOGENOM" id="CLU_039592_3_1_9"/>
<feature type="region of interest" description="ACP-binding" evidence="14">
    <location>
        <begin position="253"/>
        <end position="257"/>
    </location>
</feature>
<keyword evidence="9 14" id="KW-0012">Acyltransferase</keyword>
<dbReference type="GO" id="GO:0033818">
    <property type="term" value="F:beta-ketoacyl-acyl-carrier-protein synthase III activity"/>
    <property type="evidence" value="ECO:0007669"/>
    <property type="project" value="UniProtKB-UniRule"/>
</dbReference>
<dbReference type="SUPFAM" id="SSF53901">
    <property type="entry name" value="Thiolase-like"/>
    <property type="match status" value="1"/>
</dbReference>
<dbReference type="EMBL" id="ABOU02000051">
    <property type="protein sequence ID" value="EDY31646.1"/>
    <property type="molecule type" value="Genomic_DNA"/>
</dbReference>
<dbReference type="InterPro" id="IPR004655">
    <property type="entry name" value="FabH"/>
</dbReference>
<proteinExistence type="inferred from homology"/>
<comment type="catalytic activity">
    <reaction evidence="12">
        <text>2-methylpropanoyl-CoA + malonyl-[ACP] + H(+) = 4-methyl-3-oxopentanoyl-[ACP] + CO2 + CoA</text>
        <dbReference type="Rhea" id="RHEA:42268"/>
        <dbReference type="Rhea" id="RHEA-COMP:9623"/>
        <dbReference type="Rhea" id="RHEA-COMP:9940"/>
        <dbReference type="ChEBI" id="CHEBI:15378"/>
        <dbReference type="ChEBI" id="CHEBI:16526"/>
        <dbReference type="ChEBI" id="CHEBI:57287"/>
        <dbReference type="ChEBI" id="CHEBI:57338"/>
        <dbReference type="ChEBI" id="CHEBI:78449"/>
        <dbReference type="ChEBI" id="CHEBI:78820"/>
        <dbReference type="EC" id="2.3.1.300"/>
    </reaction>
    <physiologicalReaction direction="left-to-right" evidence="12">
        <dbReference type="Rhea" id="RHEA:42269"/>
    </physiologicalReaction>
</comment>
<evidence type="ECO:0000256" key="9">
    <source>
        <dbReference type="ARBA" id="ARBA00023315"/>
    </source>
</evidence>
<dbReference type="eggNOG" id="COG0332">
    <property type="taxonomic scope" value="Bacteria"/>
</dbReference>
<feature type="domain" description="Beta-ketoacyl-[acyl-carrier-protein] synthase III N-terminal" evidence="16">
    <location>
        <begin position="123"/>
        <end position="199"/>
    </location>
</feature>
<dbReference type="UniPathway" id="UPA00094"/>
<dbReference type="AlphaFoldDB" id="B5CSU4"/>
<evidence type="ECO:0000313" key="18">
    <source>
        <dbReference type="Proteomes" id="UP000003254"/>
    </source>
</evidence>
<evidence type="ECO:0000256" key="3">
    <source>
        <dbReference type="ARBA" id="ARBA00022516"/>
    </source>
</evidence>
<evidence type="ECO:0000256" key="10">
    <source>
        <dbReference type="ARBA" id="ARBA00051096"/>
    </source>
</evidence>
<name>B5CSU4_9FIRM</name>
<comment type="catalytic activity">
    <reaction evidence="13">
        <text>3-methylbutanoyl-CoA + malonyl-[ACP] + H(+) = 5-methyl-3-oxohexanoyl-[ACP] + CO2 + CoA</text>
        <dbReference type="Rhea" id="RHEA:42272"/>
        <dbReference type="Rhea" id="RHEA-COMP:9623"/>
        <dbReference type="Rhea" id="RHEA-COMP:9941"/>
        <dbReference type="ChEBI" id="CHEBI:15378"/>
        <dbReference type="ChEBI" id="CHEBI:16526"/>
        <dbReference type="ChEBI" id="CHEBI:57287"/>
        <dbReference type="ChEBI" id="CHEBI:57345"/>
        <dbReference type="ChEBI" id="CHEBI:78449"/>
        <dbReference type="ChEBI" id="CHEBI:78822"/>
        <dbReference type="EC" id="2.3.1.300"/>
    </reaction>
    <physiologicalReaction direction="left-to-right" evidence="13">
        <dbReference type="Rhea" id="RHEA:42273"/>
    </physiologicalReaction>
</comment>
<comment type="similarity">
    <text evidence="2 14">Belongs to the thiolase-like superfamily. FabH family.</text>
</comment>
<dbReference type="InterPro" id="IPR013751">
    <property type="entry name" value="ACP_syn_III_N"/>
</dbReference>
<dbReference type="PANTHER" id="PTHR43091">
    <property type="entry name" value="3-OXOACYL-[ACYL-CARRIER-PROTEIN] SYNTHASE"/>
    <property type="match status" value="1"/>
</dbReference>
<keyword evidence="8 14" id="KW-0511">Multifunctional enzyme</keyword>
<keyword evidence="5 14" id="KW-0276">Fatty acid metabolism</keyword>
<dbReference type="NCBIfam" id="NF006829">
    <property type="entry name" value="PRK09352.1"/>
    <property type="match status" value="1"/>
</dbReference>
<evidence type="ECO:0000313" key="17">
    <source>
        <dbReference type="EMBL" id="EDY31646.1"/>
    </source>
</evidence>
<evidence type="ECO:0000256" key="13">
    <source>
        <dbReference type="ARBA" id="ARBA00052985"/>
    </source>
</evidence>
<dbReference type="GO" id="GO:0006633">
    <property type="term" value="P:fatty acid biosynthetic process"/>
    <property type="evidence" value="ECO:0007669"/>
    <property type="project" value="UniProtKB-UniRule"/>
</dbReference>
<comment type="pathway">
    <text evidence="1 14">Lipid metabolism; fatty acid biosynthesis.</text>
</comment>
<evidence type="ECO:0000259" key="16">
    <source>
        <dbReference type="Pfam" id="PF08545"/>
    </source>
</evidence>
<evidence type="ECO:0000256" key="6">
    <source>
        <dbReference type="ARBA" id="ARBA00023098"/>
    </source>
</evidence>
<comment type="catalytic activity">
    <reaction evidence="10">
        <text>malonyl-[ACP] + acetyl-CoA + H(+) = 3-oxobutanoyl-[ACP] + CO2 + CoA</text>
        <dbReference type="Rhea" id="RHEA:12080"/>
        <dbReference type="Rhea" id="RHEA-COMP:9623"/>
        <dbReference type="Rhea" id="RHEA-COMP:9625"/>
        <dbReference type="ChEBI" id="CHEBI:15378"/>
        <dbReference type="ChEBI" id="CHEBI:16526"/>
        <dbReference type="ChEBI" id="CHEBI:57287"/>
        <dbReference type="ChEBI" id="CHEBI:57288"/>
        <dbReference type="ChEBI" id="CHEBI:78449"/>
        <dbReference type="ChEBI" id="CHEBI:78450"/>
        <dbReference type="EC" id="2.3.1.180"/>
    </reaction>
    <physiologicalReaction direction="left-to-right" evidence="10">
        <dbReference type="Rhea" id="RHEA:12081"/>
    </physiologicalReaction>
</comment>
<dbReference type="EC" id="2.3.1.180" evidence="14"/>